<name>A0A7S4C817_9EUGL</name>
<sequence>MHGLHGVHGTPMLQCRVLHNLLQSHTKLAAAGMTCPLDPTGQHHSGTLPEGGNKKLVPQYLTVHKKDVSLYVASRRVSCTTNNHWAPAGGRGLLPAVVHPLPDMRMAHRHM</sequence>
<accession>A0A7S4C817</accession>
<gene>
    <name evidence="1" type="ORF">EGYM00163_LOCUS895</name>
</gene>
<dbReference type="EMBL" id="HBJA01002867">
    <property type="protein sequence ID" value="CAE0789781.1"/>
    <property type="molecule type" value="Transcribed_RNA"/>
</dbReference>
<dbReference type="AlphaFoldDB" id="A0A7S4C817"/>
<reference evidence="1" key="1">
    <citation type="submission" date="2021-01" db="EMBL/GenBank/DDBJ databases">
        <authorList>
            <person name="Corre E."/>
            <person name="Pelletier E."/>
            <person name="Niang G."/>
            <person name="Scheremetjew M."/>
            <person name="Finn R."/>
            <person name="Kale V."/>
            <person name="Holt S."/>
            <person name="Cochrane G."/>
            <person name="Meng A."/>
            <person name="Brown T."/>
            <person name="Cohen L."/>
        </authorList>
    </citation>
    <scope>NUCLEOTIDE SEQUENCE</scope>
    <source>
        <strain evidence="1">CCMP1594</strain>
    </source>
</reference>
<organism evidence="1">
    <name type="scientific">Eutreptiella gymnastica</name>
    <dbReference type="NCBI Taxonomy" id="73025"/>
    <lineage>
        <taxon>Eukaryota</taxon>
        <taxon>Discoba</taxon>
        <taxon>Euglenozoa</taxon>
        <taxon>Euglenida</taxon>
        <taxon>Spirocuta</taxon>
        <taxon>Euglenophyceae</taxon>
        <taxon>Eutreptiales</taxon>
        <taxon>Eutreptiaceae</taxon>
        <taxon>Eutreptiella</taxon>
    </lineage>
</organism>
<evidence type="ECO:0000313" key="1">
    <source>
        <dbReference type="EMBL" id="CAE0789781.1"/>
    </source>
</evidence>
<protein>
    <submittedName>
        <fullName evidence="1">Uncharacterized protein</fullName>
    </submittedName>
</protein>
<proteinExistence type="predicted"/>